<dbReference type="Gene3D" id="1.10.443.10">
    <property type="entry name" value="Intergrase catalytic core"/>
    <property type="match status" value="1"/>
</dbReference>
<dbReference type="Proteomes" id="UP000198931">
    <property type="component" value="Unassembled WGS sequence"/>
</dbReference>
<name>A0A1I3EGP6_9FLAO</name>
<dbReference type="InterPro" id="IPR013762">
    <property type="entry name" value="Integrase-like_cat_sf"/>
</dbReference>
<dbReference type="EMBL" id="FOQT01000001">
    <property type="protein sequence ID" value="SFH98050.1"/>
    <property type="molecule type" value="Genomic_DNA"/>
</dbReference>
<dbReference type="Pfam" id="PF13495">
    <property type="entry name" value="Phage_int_SAM_4"/>
    <property type="match status" value="1"/>
</dbReference>
<dbReference type="GO" id="GO:0006310">
    <property type="term" value="P:DNA recombination"/>
    <property type="evidence" value="ECO:0007669"/>
    <property type="project" value="UniProtKB-KW"/>
</dbReference>
<evidence type="ECO:0000256" key="2">
    <source>
        <dbReference type="ARBA" id="ARBA00022908"/>
    </source>
</evidence>
<dbReference type="PANTHER" id="PTHR30349:SF64">
    <property type="entry name" value="PROPHAGE INTEGRASE INTD-RELATED"/>
    <property type="match status" value="1"/>
</dbReference>
<evidence type="ECO:0000256" key="4">
    <source>
        <dbReference type="ARBA" id="ARBA00023172"/>
    </source>
</evidence>
<dbReference type="InterPro" id="IPR010998">
    <property type="entry name" value="Integrase_recombinase_N"/>
</dbReference>
<dbReference type="AlphaFoldDB" id="A0A1I3EGP6"/>
<dbReference type="InterPro" id="IPR002104">
    <property type="entry name" value="Integrase_catalytic"/>
</dbReference>
<sequence length="361" mass="42039">MQNAQPVFDKSRFQTKVDIYKEKKIIWVIFPKDIALIQMLKSATKTRWSISQKFWYIADNNFNRELFGIDKKIVGKAVLLKINEINLKPFQKFQDQLILRGLSQNTIRVYSIEFAQLLYILKSNAVDELSPEKLQSYFLYCHKELQLSENQIHSRMNAVKFYFEKVLHKDKMFFDIPRPKKPQLLPKALNTGEILKLINAAENPKHKLILQLCYGMGLRVSEIVNIKVEHIDSKTMKVLIERGKGKKDRYVNLPQSILEDLRIYYRSFLPKEYLFEGQYGGKYAIRSAQSVFKIAMNKAGIRKSVGIHSLRHSYATHLLEFGTDISLIQKLLGHNDIKTTLLYTHIADQSITNVKSPLDKL</sequence>
<dbReference type="RefSeq" id="WP_090079058.1">
    <property type="nucleotide sequence ID" value="NZ_FOQT01000001.1"/>
</dbReference>
<dbReference type="Gene3D" id="1.10.150.130">
    <property type="match status" value="1"/>
</dbReference>
<dbReference type="GO" id="GO:0015074">
    <property type="term" value="P:DNA integration"/>
    <property type="evidence" value="ECO:0007669"/>
    <property type="project" value="UniProtKB-KW"/>
</dbReference>
<dbReference type="InterPro" id="IPR004107">
    <property type="entry name" value="Integrase_SAM-like_N"/>
</dbReference>
<evidence type="ECO:0000313" key="9">
    <source>
        <dbReference type="Proteomes" id="UP000198931"/>
    </source>
</evidence>
<dbReference type="OrthoDB" id="9801717at2"/>
<dbReference type="PANTHER" id="PTHR30349">
    <property type="entry name" value="PHAGE INTEGRASE-RELATED"/>
    <property type="match status" value="1"/>
</dbReference>
<dbReference type="InterPro" id="IPR050090">
    <property type="entry name" value="Tyrosine_recombinase_XerCD"/>
</dbReference>
<feature type="domain" description="Tyr recombinase" evidence="6">
    <location>
        <begin position="184"/>
        <end position="356"/>
    </location>
</feature>
<dbReference type="Pfam" id="PF00589">
    <property type="entry name" value="Phage_integrase"/>
    <property type="match status" value="1"/>
</dbReference>
<dbReference type="InterPro" id="IPR011010">
    <property type="entry name" value="DNA_brk_join_enz"/>
</dbReference>
<dbReference type="STRING" id="1125876.SAMN05443292_1067"/>
<keyword evidence="4" id="KW-0233">DNA recombination</keyword>
<gene>
    <name evidence="8" type="ORF">SAMN05443292_1067</name>
</gene>
<dbReference type="InterPro" id="IPR044068">
    <property type="entry name" value="CB"/>
</dbReference>
<comment type="similarity">
    <text evidence="1">Belongs to the 'phage' integrase family.</text>
</comment>
<evidence type="ECO:0000256" key="3">
    <source>
        <dbReference type="ARBA" id="ARBA00023125"/>
    </source>
</evidence>
<feature type="domain" description="Core-binding (CB)" evidence="7">
    <location>
        <begin position="84"/>
        <end position="167"/>
    </location>
</feature>
<dbReference type="PROSITE" id="PS51898">
    <property type="entry name" value="TYR_RECOMBINASE"/>
    <property type="match status" value="1"/>
</dbReference>
<dbReference type="PROSITE" id="PS51900">
    <property type="entry name" value="CB"/>
    <property type="match status" value="1"/>
</dbReference>
<dbReference type="GO" id="GO:0003677">
    <property type="term" value="F:DNA binding"/>
    <property type="evidence" value="ECO:0007669"/>
    <property type="project" value="UniProtKB-UniRule"/>
</dbReference>
<protein>
    <submittedName>
        <fullName evidence="8">Site-specific recombinase XerD</fullName>
    </submittedName>
</protein>
<evidence type="ECO:0000259" key="6">
    <source>
        <dbReference type="PROSITE" id="PS51898"/>
    </source>
</evidence>
<organism evidence="8 9">
    <name type="scientific">Halpernia frigidisoli</name>
    <dbReference type="NCBI Taxonomy" id="1125876"/>
    <lineage>
        <taxon>Bacteria</taxon>
        <taxon>Pseudomonadati</taxon>
        <taxon>Bacteroidota</taxon>
        <taxon>Flavobacteriia</taxon>
        <taxon>Flavobacteriales</taxon>
        <taxon>Weeksellaceae</taxon>
        <taxon>Chryseobacterium group</taxon>
        <taxon>Halpernia</taxon>
    </lineage>
</organism>
<evidence type="ECO:0000256" key="1">
    <source>
        <dbReference type="ARBA" id="ARBA00008857"/>
    </source>
</evidence>
<dbReference type="SUPFAM" id="SSF56349">
    <property type="entry name" value="DNA breaking-rejoining enzymes"/>
    <property type="match status" value="1"/>
</dbReference>
<accession>A0A1I3EGP6</accession>
<keyword evidence="3 5" id="KW-0238">DNA-binding</keyword>
<keyword evidence="9" id="KW-1185">Reference proteome</keyword>
<evidence type="ECO:0000313" key="8">
    <source>
        <dbReference type="EMBL" id="SFH98050.1"/>
    </source>
</evidence>
<proteinExistence type="inferred from homology"/>
<evidence type="ECO:0000259" key="7">
    <source>
        <dbReference type="PROSITE" id="PS51900"/>
    </source>
</evidence>
<keyword evidence="2" id="KW-0229">DNA integration</keyword>
<reference evidence="8 9" key="1">
    <citation type="submission" date="2016-10" db="EMBL/GenBank/DDBJ databases">
        <authorList>
            <person name="de Groot N.N."/>
        </authorList>
    </citation>
    <scope>NUCLEOTIDE SEQUENCE [LARGE SCALE GENOMIC DNA]</scope>
    <source>
        <strain evidence="8 9">DSM 26000</strain>
    </source>
</reference>
<evidence type="ECO:0000256" key="5">
    <source>
        <dbReference type="PROSITE-ProRule" id="PRU01248"/>
    </source>
</evidence>